<keyword evidence="2" id="KW-1185">Reference proteome</keyword>
<protein>
    <submittedName>
        <fullName evidence="1">Uncharacterized protein</fullName>
    </submittedName>
</protein>
<evidence type="ECO:0000313" key="1">
    <source>
        <dbReference type="EnsemblPlants" id="TuG1812G0100002184.01.T01.cds304173"/>
    </source>
</evidence>
<name>A0A8R7JZ56_TRIUA</name>
<evidence type="ECO:0000313" key="2">
    <source>
        <dbReference type="Proteomes" id="UP000015106"/>
    </source>
</evidence>
<reference evidence="1" key="2">
    <citation type="submission" date="2018-03" db="EMBL/GenBank/DDBJ databases">
        <title>The Triticum urartu genome reveals the dynamic nature of wheat genome evolution.</title>
        <authorList>
            <person name="Ling H."/>
            <person name="Ma B."/>
            <person name="Shi X."/>
            <person name="Liu H."/>
            <person name="Dong L."/>
            <person name="Sun H."/>
            <person name="Cao Y."/>
            <person name="Gao Q."/>
            <person name="Zheng S."/>
            <person name="Li Y."/>
            <person name="Yu Y."/>
            <person name="Du H."/>
            <person name="Qi M."/>
            <person name="Li Y."/>
            <person name="Yu H."/>
            <person name="Cui Y."/>
            <person name="Wang N."/>
            <person name="Chen C."/>
            <person name="Wu H."/>
            <person name="Zhao Y."/>
            <person name="Zhang J."/>
            <person name="Li Y."/>
            <person name="Zhou W."/>
            <person name="Zhang B."/>
            <person name="Hu W."/>
            <person name="Eijk M."/>
            <person name="Tang J."/>
            <person name="Witsenboer H."/>
            <person name="Zhao S."/>
            <person name="Li Z."/>
            <person name="Zhang A."/>
            <person name="Wang D."/>
            <person name="Liang C."/>
        </authorList>
    </citation>
    <scope>NUCLEOTIDE SEQUENCE [LARGE SCALE GENOMIC DNA]</scope>
    <source>
        <strain evidence="1">cv. G1812</strain>
    </source>
</reference>
<dbReference type="Gramene" id="TuG1812G0100002184.01.T01">
    <property type="protein sequence ID" value="TuG1812G0100002184.01.T01.cds304173"/>
    <property type="gene ID" value="TuG1812G0100002184.01"/>
</dbReference>
<proteinExistence type="predicted"/>
<sequence>SAHEATRQHVHGLICAVVLQGVAWMWWAEAAMYASSPAGRCLERCGGGRRQQLWGHDPHAPRLARLSCT</sequence>
<dbReference type="EnsemblPlants" id="TuG1812G0100002184.01.T01">
    <property type="protein sequence ID" value="TuG1812G0100002184.01.T01.cds304173"/>
    <property type="gene ID" value="TuG1812G0100002184.01"/>
</dbReference>
<dbReference type="AlphaFoldDB" id="A0A8R7JZ56"/>
<accession>A0A8R7JZ56</accession>
<organism evidence="1 2">
    <name type="scientific">Triticum urartu</name>
    <name type="common">Red wild einkorn</name>
    <name type="synonym">Crithodium urartu</name>
    <dbReference type="NCBI Taxonomy" id="4572"/>
    <lineage>
        <taxon>Eukaryota</taxon>
        <taxon>Viridiplantae</taxon>
        <taxon>Streptophyta</taxon>
        <taxon>Embryophyta</taxon>
        <taxon>Tracheophyta</taxon>
        <taxon>Spermatophyta</taxon>
        <taxon>Magnoliopsida</taxon>
        <taxon>Liliopsida</taxon>
        <taxon>Poales</taxon>
        <taxon>Poaceae</taxon>
        <taxon>BOP clade</taxon>
        <taxon>Pooideae</taxon>
        <taxon>Triticodae</taxon>
        <taxon>Triticeae</taxon>
        <taxon>Triticinae</taxon>
        <taxon>Triticum</taxon>
    </lineage>
</organism>
<reference evidence="2" key="1">
    <citation type="journal article" date="2013" name="Nature">
        <title>Draft genome of the wheat A-genome progenitor Triticum urartu.</title>
        <authorList>
            <person name="Ling H.Q."/>
            <person name="Zhao S."/>
            <person name="Liu D."/>
            <person name="Wang J."/>
            <person name="Sun H."/>
            <person name="Zhang C."/>
            <person name="Fan H."/>
            <person name="Li D."/>
            <person name="Dong L."/>
            <person name="Tao Y."/>
            <person name="Gao C."/>
            <person name="Wu H."/>
            <person name="Li Y."/>
            <person name="Cui Y."/>
            <person name="Guo X."/>
            <person name="Zheng S."/>
            <person name="Wang B."/>
            <person name="Yu K."/>
            <person name="Liang Q."/>
            <person name="Yang W."/>
            <person name="Lou X."/>
            <person name="Chen J."/>
            <person name="Feng M."/>
            <person name="Jian J."/>
            <person name="Zhang X."/>
            <person name="Luo G."/>
            <person name="Jiang Y."/>
            <person name="Liu J."/>
            <person name="Wang Z."/>
            <person name="Sha Y."/>
            <person name="Zhang B."/>
            <person name="Wu H."/>
            <person name="Tang D."/>
            <person name="Shen Q."/>
            <person name="Xue P."/>
            <person name="Zou S."/>
            <person name="Wang X."/>
            <person name="Liu X."/>
            <person name="Wang F."/>
            <person name="Yang Y."/>
            <person name="An X."/>
            <person name="Dong Z."/>
            <person name="Zhang K."/>
            <person name="Zhang X."/>
            <person name="Luo M.C."/>
            <person name="Dvorak J."/>
            <person name="Tong Y."/>
            <person name="Wang J."/>
            <person name="Yang H."/>
            <person name="Li Z."/>
            <person name="Wang D."/>
            <person name="Zhang A."/>
            <person name="Wang J."/>
        </authorList>
    </citation>
    <scope>NUCLEOTIDE SEQUENCE</scope>
    <source>
        <strain evidence="2">cv. G1812</strain>
    </source>
</reference>
<dbReference type="Proteomes" id="UP000015106">
    <property type="component" value="Chromosome 1"/>
</dbReference>
<reference evidence="1" key="3">
    <citation type="submission" date="2022-06" db="UniProtKB">
        <authorList>
            <consortium name="EnsemblPlants"/>
        </authorList>
    </citation>
    <scope>IDENTIFICATION</scope>
</reference>